<name>A0AAD5W194_9AGAR</name>
<dbReference type="CDD" id="cd00882">
    <property type="entry name" value="Ras_like_GTPase"/>
    <property type="match status" value="1"/>
</dbReference>
<evidence type="ECO:0000313" key="3">
    <source>
        <dbReference type="EMBL" id="KAJ3575939.1"/>
    </source>
</evidence>
<keyword evidence="4" id="KW-1185">Reference proteome</keyword>
<dbReference type="Pfam" id="PF01926">
    <property type="entry name" value="MMR_HSR1"/>
    <property type="match status" value="1"/>
</dbReference>
<feature type="coiled-coil region" evidence="1">
    <location>
        <begin position="205"/>
        <end position="293"/>
    </location>
</feature>
<dbReference type="AlphaFoldDB" id="A0AAD5W194"/>
<dbReference type="GO" id="GO:0005525">
    <property type="term" value="F:GTP binding"/>
    <property type="evidence" value="ECO:0007669"/>
    <property type="project" value="InterPro"/>
</dbReference>
<dbReference type="EMBL" id="JANIEX010000023">
    <property type="protein sequence ID" value="KAJ3575939.1"/>
    <property type="molecule type" value="Genomic_DNA"/>
</dbReference>
<dbReference type="Gene3D" id="3.40.50.300">
    <property type="entry name" value="P-loop containing nucleotide triphosphate hydrolases"/>
    <property type="match status" value="1"/>
</dbReference>
<organism evidence="3 4">
    <name type="scientific">Leucocoprinus birnbaumii</name>
    <dbReference type="NCBI Taxonomy" id="56174"/>
    <lineage>
        <taxon>Eukaryota</taxon>
        <taxon>Fungi</taxon>
        <taxon>Dikarya</taxon>
        <taxon>Basidiomycota</taxon>
        <taxon>Agaricomycotina</taxon>
        <taxon>Agaricomycetes</taxon>
        <taxon>Agaricomycetidae</taxon>
        <taxon>Agaricales</taxon>
        <taxon>Agaricineae</taxon>
        <taxon>Agaricaceae</taxon>
        <taxon>Leucocoprinus</taxon>
    </lineage>
</organism>
<gene>
    <name evidence="3" type="ORF">NP233_g751</name>
</gene>
<protein>
    <recommendedName>
        <fullName evidence="2">G domain-containing protein</fullName>
    </recommendedName>
</protein>
<feature type="domain" description="G" evidence="2">
    <location>
        <begin position="18"/>
        <end position="84"/>
    </location>
</feature>
<dbReference type="SUPFAM" id="SSF52540">
    <property type="entry name" value="P-loop containing nucleoside triphosphate hydrolases"/>
    <property type="match status" value="1"/>
</dbReference>
<proteinExistence type="predicted"/>
<evidence type="ECO:0000256" key="1">
    <source>
        <dbReference type="SAM" id="Coils"/>
    </source>
</evidence>
<evidence type="ECO:0000259" key="2">
    <source>
        <dbReference type="Pfam" id="PF01926"/>
    </source>
</evidence>
<comment type="caution">
    <text evidence="3">The sequence shown here is derived from an EMBL/GenBank/DDBJ whole genome shotgun (WGS) entry which is preliminary data.</text>
</comment>
<dbReference type="InterPro" id="IPR027417">
    <property type="entry name" value="P-loop_NTPase"/>
</dbReference>
<keyword evidence="1" id="KW-0175">Coiled coil</keyword>
<sequence length="325" mass="37263">MAEDIDASKGVRQDDIIVAFMGPTGSGKSYFIDLLTKQIGKRSRTTLKSVTQNVEATRMPSDDGPSGRYFVFVDTPGFDEKDRTDMQILTLINEWLKTTYKRDVKLSGLIYLHPITHNRMAGIPYRNLRMFGELCGDVAMSQVVLVTTMWERLGLYEGQEGEEGQKVGERRVQELRNKFWKELIEKGSEVDALKKATTDDAWRVVNKLVERRNELDRVAVLLQQEVVDKKIALKETQAGQALYTDYQKRLAAQKERMKKVLEQVDKSKDPGLKKELQKEYDRIRKEFDKTFAESETLKRSLLDRFLSLFKGKPKAKGVKISAEGL</sequence>
<evidence type="ECO:0000313" key="4">
    <source>
        <dbReference type="Proteomes" id="UP001213000"/>
    </source>
</evidence>
<accession>A0AAD5W194</accession>
<dbReference type="Proteomes" id="UP001213000">
    <property type="component" value="Unassembled WGS sequence"/>
</dbReference>
<reference evidence="3" key="1">
    <citation type="submission" date="2022-07" db="EMBL/GenBank/DDBJ databases">
        <title>Genome Sequence of Leucocoprinus birnbaumii.</title>
        <authorList>
            <person name="Buettner E."/>
        </authorList>
    </citation>
    <scope>NUCLEOTIDE SEQUENCE</scope>
    <source>
        <strain evidence="3">VT141</strain>
    </source>
</reference>
<dbReference type="InterPro" id="IPR006073">
    <property type="entry name" value="GTP-bd"/>
</dbReference>